<reference evidence="6" key="1">
    <citation type="journal article" date="1996" name="Biochem. J.">
        <title>Purification and characterization of prostaglandin-H E-isomerase, a sigma-class glutathione S-transferase, from Ascaridia galli.</title>
        <authorList>
            <person name="Meyer D.J."/>
            <person name="Muimo R."/>
            <person name="Thomas M."/>
            <person name="Coates D."/>
            <person name="Isaac R.E."/>
        </authorList>
    </citation>
    <scope>PROTEIN SEQUENCE</scope>
</reference>
<dbReference type="AlphaFoldDB" id="Q7M4I7"/>
<dbReference type="InterPro" id="IPR036249">
    <property type="entry name" value="Thioredoxin-like_sf"/>
</dbReference>
<dbReference type="SUPFAM" id="SSF52833">
    <property type="entry name" value="Thioredoxin-like"/>
    <property type="match status" value="1"/>
</dbReference>
<dbReference type="EC" id="2.5.1.18" evidence="1"/>
<evidence type="ECO:0000256" key="4">
    <source>
        <dbReference type="ARBA" id="ARBA00047960"/>
    </source>
</evidence>
<feature type="non-terminal residue" evidence="6">
    <location>
        <position position="1"/>
    </location>
</feature>
<dbReference type="CDD" id="cd03039">
    <property type="entry name" value="GST_N_Sigma_like"/>
    <property type="match status" value="1"/>
</dbReference>
<dbReference type="InterPro" id="IPR004045">
    <property type="entry name" value="Glutathione_S-Trfase_N"/>
</dbReference>
<comment type="similarity">
    <text evidence="3">Belongs to the GST superfamily. Sigma family.</text>
</comment>
<dbReference type="SUPFAM" id="SSF47616">
    <property type="entry name" value="GST C-terminal domain-like"/>
    <property type="match status" value="1"/>
</dbReference>
<dbReference type="InterPro" id="IPR050213">
    <property type="entry name" value="GST_superfamily"/>
</dbReference>
<sequence>TKYKLTYFDLRGLGEGARLIFHQAGVQFEDHRITQEEWPNLKPKYLGRQFGLVPKDPIEEAVDAIYDADIVIPASDRRTGSGFLVGKSLTWADLAIFDRNYLAERPK</sequence>
<dbReference type="Gene3D" id="1.20.1050.10">
    <property type="match status" value="1"/>
</dbReference>
<evidence type="ECO:0000256" key="3">
    <source>
        <dbReference type="ARBA" id="ARBA00038317"/>
    </source>
</evidence>
<evidence type="ECO:0000259" key="5">
    <source>
        <dbReference type="PROSITE" id="PS50404"/>
    </source>
</evidence>
<protein>
    <recommendedName>
        <fullName evidence="1">glutathione transferase</fullName>
        <ecNumber evidence="1">2.5.1.18</ecNumber>
    </recommendedName>
</protein>
<dbReference type="PANTHER" id="PTHR11571:SF224">
    <property type="entry name" value="HEMATOPOIETIC PROSTAGLANDIN D SYNTHASE"/>
    <property type="match status" value="1"/>
</dbReference>
<dbReference type="InterPro" id="IPR036282">
    <property type="entry name" value="Glutathione-S-Trfase_C_sf"/>
</dbReference>
<comment type="catalytic activity">
    <reaction evidence="4">
        <text>RX + glutathione = an S-substituted glutathione + a halide anion + H(+)</text>
        <dbReference type="Rhea" id="RHEA:16437"/>
        <dbReference type="ChEBI" id="CHEBI:15378"/>
        <dbReference type="ChEBI" id="CHEBI:16042"/>
        <dbReference type="ChEBI" id="CHEBI:17792"/>
        <dbReference type="ChEBI" id="CHEBI:57925"/>
        <dbReference type="ChEBI" id="CHEBI:90779"/>
        <dbReference type="EC" id="2.5.1.18"/>
    </reaction>
</comment>
<dbReference type="PIR" id="S61363">
    <property type="entry name" value="S61363"/>
</dbReference>
<evidence type="ECO:0000313" key="6">
    <source>
        <dbReference type="PIR" id="S61363"/>
    </source>
</evidence>
<feature type="domain" description="GST N-terminal" evidence="5">
    <location>
        <begin position="1"/>
        <end position="83"/>
    </location>
</feature>
<accession>Q7M4I7</accession>
<dbReference type="PANTHER" id="PTHR11571">
    <property type="entry name" value="GLUTATHIONE S-TRANSFERASE"/>
    <property type="match status" value="1"/>
</dbReference>
<dbReference type="Gene3D" id="3.40.30.10">
    <property type="entry name" value="Glutaredoxin"/>
    <property type="match status" value="1"/>
</dbReference>
<evidence type="ECO:0000256" key="2">
    <source>
        <dbReference type="ARBA" id="ARBA00022679"/>
    </source>
</evidence>
<dbReference type="PROSITE" id="PS50404">
    <property type="entry name" value="GST_NTER"/>
    <property type="match status" value="1"/>
</dbReference>
<feature type="non-terminal residue" evidence="6">
    <location>
        <position position="107"/>
    </location>
</feature>
<proteinExistence type="inferred from homology"/>
<keyword evidence="2" id="KW-0808">Transferase</keyword>
<dbReference type="GO" id="GO:0004364">
    <property type="term" value="F:glutathione transferase activity"/>
    <property type="evidence" value="ECO:0007669"/>
    <property type="project" value="UniProtKB-EC"/>
</dbReference>
<organism evidence="6">
    <name type="scientific">Ascaridia galli</name>
    <dbReference type="NCBI Taxonomy" id="46685"/>
    <lineage>
        <taxon>Eukaryota</taxon>
        <taxon>Metazoa</taxon>
        <taxon>Ecdysozoa</taxon>
        <taxon>Nematoda</taxon>
        <taxon>Chromadorea</taxon>
        <taxon>Rhabditida</taxon>
        <taxon>Spirurina</taxon>
        <taxon>Ascaridomorpha</taxon>
        <taxon>Heterakoidea</taxon>
        <taxon>Ascaridiidae</taxon>
        <taxon>Ascaridia</taxon>
    </lineage>
</organism>
<name>Q7M4I7_9BILA</name>
<dbReference type="GO" id="GO:0006749">
    <property type="term" value="P:glutathione metabolic process"/>
    <property type="evidence" value="ECO:0007669"/>
    <property type="project" value="TreeGrafter"/>
</dbReference>
<evidence type="ECO:0000256" key="1">
    <source>
        <dbReference type="ARBA" id="ARBA00012452"/>
    </source>
</evidence>